<dbReference type="RefSeq" id="XP_011035377.1">
    <property type="nucleotide sequence ID" value="XM_011037075.1"/>
</dbReference>
<dbReference type="Proteomes" id="UP000694918">
    <property type="component" value="Unplaced"/>
</dbReference>
<evidence type="ECO:0000313" key="2">
    <source>
        <dbReference type="RefSeq" id="XP_011035377.1"/>
    </source>
</evidence>
<accession>A0AAJ6USI6</accession>
<gene>
    <name evidence="2" type="primary">LOC105133199</name>
</gene>
<protein>
    <submittedName>
        <fullName evidence="2">Uncharacterized protein LOC105133199 isoform X1</fullName>
    </submittedName>
</protein>
<reference evidence="2" key="1">
    <citation type="submission" date="2025-08" db="UniProtKB">
        <authorList>
            <consortium name="RefSeq"/>
        </authorList>
    </citation>
    <scope>IDENTIFICATION</scope>
</reference>
<dbReference type="GeneID" id="105133199"/>
<name>A0AAJ6USI6_POPEU</name>
<evidence type="ECO:0000313" key="1">
    <source>
        <dbReference type="Proteomes" id="UP000694918"/>
    </source>
</evidence>
<keyword evidence="1" id="KW-1185">Reference proteome</keyword>
<sequence length="109" mass="12129">MSLIGMEFVCFVENGTVLFTLNPLQDRKLISALIKGTLGSLSYQGKVLLFTVFVQIRTSSVFMETPSGIKRDDGGLFGQNSRDYSGSNCRVRECLQEGSWDMGETNMCR</sequence>
<organism evidence="1 2">
    <name type="scientific">Populus euphratica</name>
    <name type="common">Euphrates poplar</name>
    <dbReference type="NCBI Taxonomy" id="75702"/>
    <lineage>
        <taxon>Eukaryota</taxon>
        <taxon>Viridiplantae</taxon>
        <taxon>Streptophyta</taxon>
        <taxon>Embryophyta</taxon>
        <taxon>Tracheophyta</taxon>
        <taxon>Spermatophyta</taxon>
        <taxon>Magnoliopsida</taxon>
        <taxon>eudicotyledons</taxon>
        <taxon>Gunneridae</taxon>
        <taxon>Pentapetalae</taxon>
        <taxon>rosids</taxon>
        <taxon>fabids</taxon>
        <taxon>Malpighiales</taxon>
        <taxon>Salicaceae</taxon>
        <taxon>Saliceae</taxon>
        <taxon>Populus</taxon>
    </lineage>
</organism>
<proteinExistence type="predicted"/>
<dbReference type="AlphaFoldDB" id="A0AAJ6USI6"/>
<dbReference type="KEGG" id="peu:105133199"/>